<protein>
    <recommendedName>
        <fullName evidence="7">NnrU domain-containing protein</fullName>
    </recommendedName>
</protein>
<dbReference type="GO" id="GO:0016120">
    <property type="term" value="P:carotene biosynthetic process"/>
    <property type="evidence" value="ECO:0007669"/>
    <property type="project" value="TreeGrafter"/>
</dbReference>
<feature type="region of interest" description="Disordered" evidence="5">
    <location>
        <begin position="40"/>
        <end position="60"/>
    </location>
</feature>
<dbReference type="PANTHER" id="PTHR35988:SF2">
    <property type="entry name" value="15-CIS-ZETA-CAROTENE ISOMERASE, CHLOROPLASTIC"/>
    <property type="match status" value="1"/>
</dbReference>
<feature type="transmembrane region" description="Helical" evidence="6">
    <location>
        <begin position="126"/>
        <end position="145"/>
    </location>
</feature>
<feature type="compositionally biased region" description="Basic and acidic residues" evidence="5">
    <location>
        <begin position="42"/>
        <end position="60"/>
    </location>
</feature>
<dbReference type="Pfam" id="PF07298">
    <property type="entry name" value="NnrU"/>
    <property type="match status" value="2"/>
</dbReference>
<evidence type="ECO:0000256" key="1">
    <source>
        <dbReference type="ARBA" id="ARBA00004141"/>
    </source>
</evidence>
<accession>A0A1D2A6Q5</accession>
<feature type="domain" description="NnrU" evidence="7">
    <location>
        <begin position="258"/>
        <end position="410"/>
    </location>
</feature>
<dbReference type="InterPro" id="IPR009915">
    <property type="entry name" value="NnrU_dom"/>
</dbReference>
<evidence type="ECO:0000256" key="5">
    <source>
        <dbReference type="SAM" id="MobiDB-lite"/>
    </source>
</evidence>
<proteinExistence type="predicted"/>
<dbReference type="PANTHER" id="PTHR35988">
    <property type="entry name" value="15-CIS-ZETA-CAROTENE ISOMERASE, CHLOROPLASTIC"/>
    <property type="match status" value="1"/>
</dbReference>
<sequence length="419" mass="46378">MQAVSCFQRLVPCPCRTVFQPIHTKSLRKPQVGLVRRAVPPTKREVDASETATKDGRPDEAMMPALQGEDAAAFSLEDQSLSSWVKFSVLLAGVFALLYPIWISPDTGLGKELAALLSSVGSSSEVTMVLILTLFGVVHSGLAALRPQGEALIGARAFRVVFASLSLPLAGLAVMYFINHRYDGVALWNIRRVCVLWGMLGLKGCAGGACPLDARVKAHASRFCMPLSVSTPLPTHKSAFNPPHPPKHARHTMPRGLPGVHSTVWALSFLSFYFLYPSTFNLLEVAAVDEPRLHLWETGVARITRHPQAFGQFVWCAAHAAWVGSSFMMVTTAALLGYHAFGCWHGDRRLEREHGEAFRALRDRTSVVPFQAVWEGRQRLPPDYWREWARLPYLAITLFCFGTYAAHPAMQQAAYWLGW</sequence>
<feature type="transmembrane region" description="Helical" evidence="6">
    <location>
        <begin position="84"/>
        <end position="103"/>
    </location>
</feature>
<feature type="transmembrane region" description="Helical" evidence="6">
    <location>
        <begin position="257"/>
        <end position="276"/>
    </location>
</feature>
<evidence type="ECO:0000256" key="2">
    <source>
        <dbReference type="ARBA" id="ARBA00022692"/>
    </source>
</evidence>
<organism evidence="8">
    <name type="scientific">Auxenochlorella protothecoides</name>
    <name type="common">Green microalga</name>
    <name type="synonym">Chlorella protothecoides</name>
    <dbReference type="NCBI Taxonomy" id="3075"/>
    <lineage>
        <taxon>Eukaryota</taxon>
        <taxon>Viridiplantae</taxon>
        <taxon>Chlorophyta</taxon>
        <taxon>core chlorophytes</taxon>
        <taxon>Trebouxiophyceae</taxon>
        <taxon>Chlorellales</taxon>
        <taxon>Chlorellaceae</taxon>
        <taxon>Auxenochlorella</taxon>
    </lineage>
</organism>
<gene>
    <name evidence="8" type="ORF">g.4161</name>
</gene>
<feature type="transmembrane region" description="Helical" evidence="6">
    <location>
        <begin position="391"/>
        <end position="410"/>
    </location>
</feature>
<keyword evidence="3 6" id="KW-1133">Transmembrane helix</keyword>
<feature type="transmembrane region" description="Helical" evidence="6">
    <location>
        <begin position="320"/>
        <end position="341"/>
    </location>
</feature>
<dbReference type="Gene3D" id="1.20.120.1630">
    <property type="match status" value="1"/>
</dbReference>
<feature type="domain" description="NnrU" evidence="7">
    <location>
        <begin position="128"/>
        <end position="191"/>
    </location>
</feature>
<keyword evidence="2 6" id="KW-0812">Transmembrane</keyword>
<dbReference type="AlphaFoldDB" id="A0A1D2A6Q5"/>
<evidence type="ECO:0000256" key="3">
    <source>
        <dbReference type="ARBA" id="ARBA00022989"/>
    </source>
</evidence>
<name>A0A1D2A6Q5_AUXPR</name>
<feature type="transmembrane region" description="Helical" evidence="6">
    <location>
        <begin position="190"/>
        <end position="212"/>
    </location>
</feature>
<reference evidence="8" key="1">
    <citation type="submission" date="2015-08" db="EMBL/GenBank/DDBJ databases">
        <authorList>
            <person name="Babu N.S."/>
            <person name="Beckwith C.J."/>
            <person name="Beseler K.G."/>
            <person name="Brison A."/>
            <person name="Carone J.V."/>
            <person name="Caskin T.P."/>
            <person name="Diamond M."/>
            <person name="Durham M.E."/>
            <person name="Foxe J.M."/>
            <person name="Go M."/>
            <person name="Henderson B.A."/>
            <person name="Jones I.B."/>
            <person name="McGettigan J.A."/>
            <person name="Micheletti S.J."/>
            <person name="Nasrallah M.E."/>
            <person name="Ortiz D."/>
            <person name="Piller C.R."/>
            <person name="Privatt S.R."/>
            <person name="Schneider S.L."/>
            <person name="Sharp S."/>
            <person name="Smith T.C."/>
            <person name="Stanton J.D."/>
            <person name="Ullery H.E."/>
            <person name="Wilson R.J."/>
            <person name="Serrano M.G."/>
            <person name="Buck G."/>
            <person name="Lee V."/>
            <person name="Wang Y."/>
            <person name="Carvalho R."/>
            <person name="Voegtly L."/>
            <person name="Shi R."/>
            <person name="Duckworth R."/>
            <person name="Johnson A."/>
            <person name="Loviza R."/>
            <person name="Walstead R."/>
            <person name="Shah Z."/>
            <person name="Kiflezghi M."/>
            <person name="Wade K."/>
            <person name="Ball S.L."/>
            <person name="Bradley K.W."/>
            <person name="Asai D.J."/>
            <person name="Bowman C.A."/>
            <person name="Russell D.A."/>
            <person name="Pope W.H."/>
            <person name="Jacobs-Sera D."/>
            <person name="Hendrix R.W."/>
            <person name="Hatfull G.F."/>
        </authorList>
    </citation>
    <scope>NUCLEOTIDE SEQUENCE</scope>
</reference>
<feature type="transmembrane region" description="Helical" evidence="6">
    <location>
        <begin position="157"/>
        <end position="178"/>
    </location>
</feature>
<evidence type="ECO:0000313" key="8">
    <source>
        <dbReference type="EMBL" id="JAT74899.1"/>
    </source>
</evidence>
<keyword evidence="4 6" id="KW-0472">Membrane</keyword>
<dbReference type="GO" id="GO:0009507">
    <property type="term" value="C:chloroplast"/>
    <property type="evidence" value="ECO:0007669"/>
    <property type="project" value="TreeGrafter"/>
</dbReference>
<dbReference type="EMBL" id="GDKF01003723">
    <property type="protein sequence ID" value="JAT74899.1"/>
    <property type="molecule type" value="Transcribed_RNA"/>
</dbReference>
<evidence type="ECO:0000256" key="6">
    <source>
        <dbReference type="SAM" id="Phobius"/>
    </source>
</evidence>
<dbReference type="GO" id="GO:0090471">
    <property type="term" value="F:9,15,9'-tri-cis-zeta-carotene isomerase activity"/>
    <property type="evidence" value="ECO:0007669"/>
    <property type="project" value="TreeGrafter"/>
</dbReference>
<comment type="subcellular location">
    <subcellularLocation>
        <location evidence="1">Membrane</location>
        <topology evidence="1">Multi-pass membrane protein</topology>
    </subcellularLocation>
</comment>
<evidence type="ECO:0000259" key="7">
    <source>
        <dbReference type="Pfam" id="PF07298"/>
    </source>
</evidence>
<dbReference type="GO" id="GO:0016020">
    <property type="term" value="C:membrane"/>
    <property type="evidence" value="ECO:0007669"/>
    <property type="project" value="UniProtKB-SubCell"/>
</dbReference>
<evidence type="ECO:0000256" key="4">
    <source>
        <dbReference type="ARBA" id="ARBA00023136"/>
    </source>
</evidence>